<dbReference type="RefSeq" id="WP_071310556.1">
    <property type="nucleotide sequence ID" value="NZ_MLQR01000038.1"/>
</dbReference>
<dbReference type="NCBIfam" id="TIGR00099">
    <property type="entry name" value="Cof-subfamily"/>
    <property type="match status" value="1"/>
</dbReference>
<dbReference type="SFLD" id="SFLDG01140">
    <property type="entry name" value="C2.B:_Phosphomannomutase_and_P"/>
    <property type="match status" value="1"/>
</dbReference>
<organism evidence="1 2">
    <name type="scientific">Anaerobacillus alkalilacustris</name>
    <dbReference type="NCBI Taxonomy" id="393763"/>
    <lineage>
        <taxon>Bacteria</taxon>
        <taxon>Bacillati</taxon>
        <taxon>Bacillota</taxon>
        <taxon>Bacilli</taxon>
        <taxon>Bacillales</taxon>
        <taxon>Bacillaceae</taxon>
        <taxon>Anaerobacillus</taxon>
    </lineage>
</organism>
<dbReference type="Gene3D" id="3.30.1240.10">
    <property type="match status" value="1"/>
</dbReference>
<dbReference type="Gene3D" id="3.40.50.1000">
    <property type="entry name" value="HAD superfamily/HAD-like"/>
    <property type="match status" value="1"/>
</dbReference>
<dbReference type="Pfam" id="PF08282">
    <property type="entry name" value="Hydrolase_3"/>
    <property type="match status" value="1"/>
</dbReference>
<evidence type="ECO:0000313" key="2">
    <source>
        <dbReference type="Proteomes" id="UP000179524"/>
    </source>
</evidence>
<dbReference type="InterPro" id="IPR036412">
    <property type="entry name" value="HAD-like_sf"/>
</dbReference>
<accession>A0A1S2LG30</accession>
<protein>
    <submittedName>
        <fullName evidence="1">Hydrolase</fullName>
    </submittedName>
</protein>
<dbReference type="PROSITE" id="PS01229">
    <property type="entry name" value="COF_2"/>
    <property type="match status" value="1"/>
</dbReference>
<sequence>MKCFSIDLDGTLLNSQHEISEENLKVLQYLKEQGHSIIFNTGRAYEDVIKFEAVQKIEAPIFSINGTVLYSASRDVLHEASLPVSIYKELFSTLKELGLWMMIYTNQGGFPCRFPMIMDKSDEEIDLVFKDYDYDSVLQKDNLKIYKVMAVSRKDQLEKIDQAKELIQGKIEVSMASSYPNNVEFTSIDATKGKALLRYQQHTNQHFDEIYAFGDGGNDISQFMVATTSVAMANAPFYIQQEADVITKTNDEDGFAYAVRHLLNI</sequence>
<reference evidence="1 2" key="1">
    <citation type="submission" date="2016-10" db="EMBL/GenBank/DDBJ databases">
        <title>Draft genome sequences of four alkaliphilic bacteria belonging to the Anaerobacillus genus.</title>
        <authorList>
            <person name="Bassil N.M."/>
            <person name="Lloyd J.R."/>
        </authorList>
    </citation>
    <scope>NUCLEOTIDE SEQUENCE [LARGE SCALE GENOMIC DNA]</scope>
    <source>
        <strain evidence="1 2">DSM 18345</strain>
    </source>
</reference>
<name>A0A1S2LG30_9BACI</name>
<dbReference type="PANTHER" id="PTHR10000">
    <property type="entry name" value="PHOSPHOSERINE PHOSPHATASE"/>
    <property type="match status" value="1"/>
</dbReference>
<dbReference type="CDD" id="cd07516">
    <property type="entry name" value="HAD_Pase"/>
    <property type="match status" value="1"/>
</dbReference>
<dbReference type="Proteomes" id="UP000179524">
    <property type="component" value="Unassembled WGS sequence"/>
</dbReference>
<keyword evidence="2" id="KW-1185">Reference proteome</keyword>
<proteinExistence type="predicted"/>
<comment type="caution">
    <text evidence="1">The sequence shown here is derived from an EMBL/GenBank/DDBJ whole genome shotgun (WGS) entry which is preliminary data.</text>
</comment>
<evidence type="ECO:0000313" key="1">
    <source>
        <dbReference type="EMBL" id="OIJ11472.1"/>
    </source>
</evidence>
<keyword evidence="1" id="KW-0378">Hydrolase</keyword>
<dbReference type="NCBIfam" id="TIGR01484">
    <property type="entry name" value="HAD-SF-IIB"/>
    <property type="match status" value="1"/>
</dbReference>
<dbReference type="OrthoDB" id="9806027at2"/>
<gene>
    <name evidence="1" type="ORF">BKP37_15650</name>
</gene>
<dbReference type="GO" id="GO:0016791">
    <property type="term" value="F:phosphatase activity"/>
    <property type="evidence" value="ECO:0007669"/>
    <property type="project" value="TreeGrafter"/>
</dbReference>
<dbReference type="SUPFAM" id="SSF56784">
    <property type="entry name" value="HAD-like"/>
    <property type="match status" value="1"/>
</dbReference>
<dbReference type="AlphaFoldDB" id="A0A1S2LG30"/>
<dbReference type="EMBL" id="MLQR01000038">
    <property type="protein sequence ID" value="OIJ11472.1"/>
    <property type="molecule type" value="Genomic_DNA"/>
</dbReference>
<dbReference type="InterPro" id="IPR000150">
    <property type="entry name" value="Cof"/>
</dbReference>
<dbReference type="GO" id="GO:0005829">
    <property type="term" value="C:cytosol"/>
    <property type="evidence" value="ECO:0007669"/>
    <property type="project" value="TreeGrafter"/>
</dbReference>
<dbReference type="InterPro" id="IPR023214">
    <property type="entry name" value="HAD_sf"/>
</dbReference>
<dbReference type="PANTHER" id="PTHR10000:SF55">
    <property type="entry name" value="5-AMINO-6-(5-PHOSPHO-D-RIBITYLAMINO)URACIL PHOSPHATASE YCSE"/>
    <property type="match status" value="1"/>
</dbReference>
<dbReference type="GO" id="GO:0000287">
    <property type="term" value="F:magnesium ion binding"/>
    <property type="evidence" value="ECO:0007669"/>
    <property type="project" value="TreeGrafter"/>
</dbReference>
<dbReference type="InterPro" id="IPR006379">
    <property type="entry name" value="HAD-SF_hydro_IIB"/>
</dbReference>
<dbReference type="SFLD" id="SFLDS00003">
    <property type="entry name" value="Haloacid_Dehalogenase"/>
    <property type="match status" value="1"/>
</dbReference>